<evidence type="ECO:0000313" key="2">
    <source>
        <dbReference type="EMBL" id="KAG2620717.1"/>
    </source>
</evidence>
<dbReference type="EMBL" id="CM029042">
    <property type="protein sequence ID" value="KAG2620717.1"/>
    <property type="molecule type" value="Genomic_DNA"/>
</dbReference>
<dbReference type="AlphaFoldDB" id="A0A8T0UEF8"/>
<protein>
    <submittedName>
        <fullName evidence="2">Uncharacterized protein</fullName>
    </submittedName>
</protein>
<organism evidence="2 3">
    <name type="scientific">Panicum virgatum</name>
    <name type="common">Blackwell switchgrass</name>
    <dbReference type="NCBI Taxonomy" id="38727"/>
    <lineage>
        <taxon>Eukaryota</taxon>
        <taxon>Viridiplantae</taxon>
        <taxon>Streptophyta</taxon>
        <taxon>Embryophyta</taxon>
        <taxon>Tracheophyta</taxon>
        <taxon>Spermatophyta</taxon>
        <taxon>Magnoliopsida</taxon>
        <taxon>Liliopsida</taxon>
        <taxon>Poales</taxon>
        <taxon>Poaceae</taxon>
        <taxon>PACMAD clade</taxon>
        <taxon>Panicoideae</taxon>
        <taxon>Panicodae</taxon>
        <taxon>Paniceae</taxon>
        <taxon>Panicinae</taxon>
        <taxon>Panicum</taxon>
        <taxon>Panicum sect. Hiantes</taxon>
    </lineage>
</organism>
<sequence>MEGGGSGTSCSPGLVTRSQLALSMEGGGGALEGASTFPTTPTRPTKLLVKRKKAAVKKKLTPRRPTK</sequence>
<feature type="region of interest" description="Disordered" evidence="1">
    <location>
        <begin position="22"/>
        <end position="67"/>
    </location>
</feature>
<comment type="caution">
    <text evidence="2">The sequence shown here is derived from an EMBL/GenBank/DDBJ whole genome shotgun (WGS) entry which is preliminary data.</text>
</comment>
<name>A0A8T0UEF8_PANVG</name>
<keyword evidence="3" id="KW-1185">Reference proteome</keyword>
<proteinExistence type="predicted"/>
<accession>A0A8T0UEF8</accession>
<evidence type="ECO:0000313" key="3">
    <source>
        <dbReference type="Proteomes" id="UP000823388"/>
    </source>
</evidence>
<gene>
    <name evidence="2" type="ORF">PVAP13_3NG204600</name>
</gene>
<evidence type="ECO:0000256" key="1">
    <source>
        <dbReference type="SAM" id="MobiDB-lite"/>
    </source>
</evidence>
<dbReference type="Proteomes" id="UP000823388">
    <property type="component" value="Chromosome 3N"/>
</dbReference>
<feature type="compositionally biased region" description="Basic residues" evidence="1">
    <location>
        <begin position="48"/>
        <end position="67"/>
    </location>
</feature>
<reference evidence="2" key="1">
    <citation type="submission" date="2020-05" db="EMBL/GenBank/DDBJ databases">
        <title>WGS assembly of Panicum virgatum.</title>
        <authorList>
            <person name="Lovell J.T."/>
            <person name="Jenkins J."/>
            <person name="Shu S."/>
            <person name="Juenger T.E."/>
            <person name="Schmutz J."/>
        </authorList>
    </citation>
    <scope>NUCLEOTIDE SEQUENCE</scope>
    <source>
        <strain evidence="2">AP13</strain>
    </source>
</reference>